<name>A0AAE1GWX5_9NEOP</name>
<dbReference type="AlphaFoldDB" id="A0AAE1GWX5"/>
<dbReference type="GO" id="GO:0016874">
    <property type="term" value="F:ligase activity"/>
    <property type="evidence" value="ECO:0007669"/>
    <property type="project" value="UniProtKB-KW"/>
</dbReference>
<sequence length="158" mass="18765">MRGNILQHSSSRCIQGESWSSSSCGMNNFAFWMGPHNSFLKQFYRTFGKWYHETIHKWLFLSIPDLSHHSKNSPKAWWYLTNGVFFTCGDIRRISHFNFIRVHNISEVPLLKQIFKLSCQWKFIKNLLCCHITHTIVFPFFWCTKICPTLFTAVMRHA</sequence>
<reference evidence="1" key="2">
    <citation type="journal article" date="2023" name="BMC Genomics">
        <title>Pest status, molecular evolution, and epigenetic factors derived from the genome assembly of Frankliniella fusca, a thysanopteran phytovirus vector.</title>
        <authorList>
            <person name="Catto M.A."/>
            <person name="Labadie P.E."/>
            <person name="Jacobson A.L."/>
            <person name="Kennedy G.G."/>
            <person name="Srinivasan R."/>
            <person name="Hunt B.G."/>
        </authorList>
    </citation>
    <scope>NUCLEOTIDE SEQUENCE</scope>
    <source>
        <strain evidence="1">PL_HMW_Pooled</strain>
    </source>
</reference>
<dbReference type="Proteomes" id="UP001219518">
    <property type="component" value="Unassembled WGS sequence"/>
</dbReference>
<organism evidence="1 2">
    <name type="scientific">Frankliniella fusca</name>
    <dbReference type="NCBI Taxonomy" id="407009"/>
    <lineage>
        <taxon>Eukaryota</taxon>
        <taxon>Metazoa</taxon>
        <taxon>Ecdysozoa</taxon>
        <taxon>Arthropoda</taxon>
        <taxon>Hexapoda</taxon>
        <taxon>Insecta</taxon>
        <taxon>Pterygota</taxon>
        <taxon>Neoptera</taxon>
        <taxon>Paraneoptera</taxon>
        <taxon>Thysanoptera</taxon>
        <taxon>Terebrantia</taxon>
        <taxon>Thripoidea</taxon>
        <taxon>Thripidae</taxon>
        <taxon>Frankliniella</taxon>
    </lineage>
</organism>
<comment type="caution">
    <text evidence="1">The sequence shown here is derived from an EMBL/GenBank/DDBJ whole genome shotgun (WGS) entry which is preliminary data.</text>
</comment>
<accession>A0AAE1GWX5</accession>
<evidence type="ECO:0000313" key="2">
    <source>
        <dbReference type="Proteomes" id="UP001219518"/>
    </source>
</evidence>
<dbReference type="EMBL" id="JAHWGI010000149">
    <property type="protein sequence ID" value="KAK3910318.1"/>
    <property type="molecule type" value="Genomic_DNA"/>
</dbReference>
<protein>
    <submittedName>
        <fullName evidence="1">2-succinylbenzoate--CoA ligase</fullName>
    </submittedName>
</protein>
<gene>
    <name evidence="1" type="ORF">KUF71_020087</name>
</gene>
<evidence type="ECO:0000313" key="1">
    <source>
        <dbReference type="EMBL" id="KAK3910318.1"/>
    </source>
</evidence>
<keyword evidence="1" id="KW-0436">Ligase</keyword>
<reference evidence="1" key="1">
    <citation type="submission" date="2021-07" db="EMBL/GenBank/DDBJ databases">
        <authorList>
            <person name="Catto M.A."/>
            <person name="Jacobson A."/>
            <person name="Kennedy G."/>
            <person name="Labadie P."/>
            <person name="Hunt B.G."/>
            <person name="Srinivasan R."/>
        </authorList>
    </citation>
    <scope>NUCLEOTIDE SEQUENCE</scope>
    <source>
        <strain evidence="1">PL_HMW_Pooled</strain>
        <tissue evidence="1">Head</tissue>
    </source>
</reference>
<keyword evidence="2" id="KW-1185">Reference proteome</keyword>
<proteinExistence type="predicted"/>